<evidence type="ECO:0008006" key="3">
    <source>
        <dbReference type="Google" id="ProtNLM"/>
    </source>
</evidence>
<dbReference type="Gene3D" id="3.30.2400.30">
    <property type="match status" value="1"/>
</dbReference>
<dbReference type="InterPro" id="IPR020049">
    <property type="entry name" value="Major_capsid-like"/>
</dbReference>
<dbReference type="KEGG" id="dwd:DSCW_18230"/>
<protein>
    <recommendedName>
        <fullName evidence="3">DUF2184 domain-containing protein</fullName>
    </recommendedName>
</protein>
<gene>
    <name evidence="1" type="ORF">DSCW_18230</name>
</gene>
<dbReference type="EMBL" id="AP021875">
    <property type="protein sequence ID" value="BBO74406.1"/>
    <property type="molecule type" value="Genomic_DNA"/>
</dbReference>
<dbReference type="Proteomes" id="UP000427769">
    <property type="component" value="Chromosome"/>
</dbReference>
<organism evidence="1 2">
    <name type="scientific">Desulfosarcina widdelii</name>
    <dbReference type="NCBI Taxonomy" id="947919"/>
    <lineage>
        <taxon>Bacteria</taxon>
        <taxon>Pseudomonadati</taxon>
        <taxon>Thermodesulfobacteriota</taxon>
        <taxon>Desulfobacteria</taxon>
        <taxon>Desulfobacterales</taxon>
        <taxon>Desulfosarcinaceae</taxon>
        <taxon>Desulfosarcina</taxon>
    </lineage>
</organism>
<accession>A0A5K7YYE8</accession>
<keyword evidence="2" id="KW-1185">Reference proteome</keyword>
<dbReference type="AlphaFoldDB" id="A0A5K7YYE8"/>
<proteinExistence type="predicted"/>
<name>A0A5K7YYE8_9BACT</name>
<dbReference type="PIRSF" id="PIRSF029202">
    <property type="entry name" value="UCP029202"/>
    <property type="match status" value="1"/>
</dbReference>
<dbReference type="RefSeq" id="WP_155303444.1">
    <property type="nucleotide sequence ID" value="NZ_AP021875.1"/>
</dbReference>
<evidence type="ECO:0000313" key="2">
    <source>
        <dbReference type="Proteomes" id="UP000427769"/>
    </source>
</evidence>
<dbReference type="OrthoDB" id="9811942at2"/>
<evidence type="ECO:0000313" key="1">
    <source>
        <dbReference type="EMBL" id="BBO74406.1"/>
    </source>
</evidence>
<reference evidence="1 2" key="1">
    <citation type="submission" date="2019-11" db="EMBL/GenBank/DDBJ databases">
        <title>Comparative genomics of hydrocarbon-degrading Desulfosarcina strains.</title>
        <authorList>
            <person name="Watanabe M."/>
            <person name="Kojima H."/>
            <person name="Fukui M."/>
        </authorList>
    </citation>
    <scope>NUCLEOTIDE SEQUENCE [LARGE SCALE GENOMIC DNA]</scope>
    <source>
        <strain evidence="1 2">PP31</strain>
    </source>
</reference>
<dbReference type="Pfam" id="PF09950">
    <property type="entry name" value="Major_capside"/>
    <property type="match status" value="1"/>
</dbReference>
<sequence length="317" mass="35068">MIRIDAVRVFLDAIDQNAALFTARQLEAVEAEIYRYKERELKYRYLIPVSNRDNPGAETITYIMYDRVGMAKIISDYSQDLPRADVYGKSVSHPVRSLGIAVGYNRQEIRAAMMAGVGLETEKAAAQRRGIREKESAIAWTGHSASGIPGFLTNSSIPTLAALNGDAGTPDWASKTPDEIITDVRLMTAKVRSQSKGVHEADTMLLPNEQYDLIAGTPRSAQSDVTILEFILSKSDKFGLKTIEPMYGELDNAFVSGTKDGAVIYEKSRENFELRIPMELTVYPAQEKGLEMIVPGESRIGGVVVRYPLAFLFFTGI</sequence>